<evidence type="ECO:0000313" key="1">
    <source>
        <dbReference type="EMBL" id="KAJ8880763.1"/>
    </source>
</evidence>
<protein>
    <submittedName>
        <fullName evidence="1">Uncharacterized protein</fullName>
    </submittedName>
</protein>
<dbReference type="Proteomes" id="UP001159363">
    <property type="component" value="Chromosome 5"/>
</dbReference>
<evidence type="ECO:0000313" key="2">
    <source>
        <dbReference type="Proteomes" id="UP001159363"/>
    </source>
</evidence>
<keyword evidence="2" id="KW-1185">Reference proteome</keyword>
<name>A0ABQ9H9K6_9NEOP</name>
<dbReference type="EMBL" id="JARBHB010000006">
    <property type="protein sequence ID" value="KAJ8880763.1"/>
    <property type="molecule type" value="Genomic_DNA"/>
</dbReference>
<organism evidence="1 2">
    <name type="scientific">Dryococelus australis</name>
    <dbReference type="NCBI Taxonomy" id="614101"/>
    <lineage>
        <taxon>Eukaryota</taxon>
        <taxon>Metazoa</taxon>
        <taxon>Ecdysozoa</taxon>
        <taxon>Arthropoda</taxon>
        <taxon>Hexapoda</taxon>
        <taxon>Insecta</taxon>
        <taxon>Pterygota</taxon>
        <taxon>Neoptera</taxon>
        <taxon>Polyneoptera</taxon>
        <taxon>Phasmatodea</taxon>
        <taxon>Verophasmatodea</taxon>
        <taxon>Anareolatae</taxon>
        <taxon>Phasmatidae</taxon>
        <taxon>Eurycanthinae</taxon>
        <taxon>Dryococelus</taxon>
    </lineage>
</organism>
<comment type="caution">
    <text evidence="1">The sequence shown here is derived from an EMBL/GenBank/DDBJ whole genome shotgun (WGS) entry which is preliminary data.</text>
</comment>
<sequence>MCTNKDATLVAGAAGMTIAECEVHRPRQFWVVQACEVELDMEDLMKDSILDDVDEFNLEYKCGGGFRNCFRMTSSDFGFLLTLTAPRISKDDTSFRRAIPVCEHLAVTLRFLVTGDSYHSLMYLFKTSNVKNHSTCLCCSC</sequence>
<accession>A0ABQ9H9K6</accession>
<proteinExistence type="predicted"/>
<reference evidence="1 2" key="1">
    <citation type="submission" date="2023-02" db="EMBL/GenBank/DDBJ databases">
        <title>LHISI_Scaffold_Assembly.</title>
        <authorList>
            <person name="Stuart O.P."/>
            <person name="Cleave R."/>
            <person name="Magrath M.J.L."/>
            <person name="Mikheyev A.S."/>
        </authorList>
    </citation>
    <scope>NUCLEOTIDE SEQUENCE [LARGE SCALE GENOMIC DNA]</scope>
    <source>
        <strain evidence="1">Daus_M_001</strain>
        <tissue evidence="1">Leg muscle</tissue>
    </source>
</reference>
<gene>
    <name evidence="1" type="ORF">PR048_017233</name>
</gene>